<sequence length="111" mass="12216">MCYSTCSLGEALYSESAYASRCVLAAGRSRSSNCCRGHSVNAVESQEHISARTTRSGGYPNSPRGLVPPPLPLLNFHHILCLPPECFPVHGNKECNYSSLLRRERTRCLFA</sequence>
<dbReference type="EMBL" id="BMAW01125369">
    <property type="protein sequence ID" value="GFU12024.1"/>
    <property type="molecule type" value="Genomic_DNA"/>
</dbReference>
<accession>A0A8X6QD12</accession>
<name>A0A8X6QD12_NEPPI</name>
<keyword evidence="2" id="KW-1185">Reference proteome</keyword>
<protein>
    <submittedName>
        <fullName evidence="1">Uncharacterized protein</fullName>
    </submittedName>
</protein>
<proteinExistence type="predicted"/>
<comment type="caution">
    <text evidence="1">The sequence shown here is derived from an EMBL/GenBank/DDBJ whole genome shotgun (WGS) entry which is preliminary data.</text>
</comment>
<reference evidence="1" key="1">
    <citation type="submission" date="2020-08" db="EMBL/GenBank/DDBJ databases">
        <title>Multicomponent nature underlies the extraordinary mechanical properties of spider dragline silk.</title>
        <authorList>
            <person name="Kono N."/>
            <person name="Nakamura H."/>
            <person name="Mori M."/>
            <person name="Yoshida Y."/>
            <person name="Ohtoshi R."/>
            <person name="Malay A.D."/>
            <person name="Moran D.A.P."/>
            <person name="Tomita M."/>
            <person name="Numata K."/>
            <person name="Arakawa K."/>
        </authorList>
    </citation>
    <scope>NUCLEOTIDE SEQUENCE</scope>
</reference>
<evidence type="ECO:0000313" key="2">
    <source>
        <dbReference type="Proteomes" id="UP000887013"/>
    </source>
</evidence>
<gene>
    <name evidence="1" type="ORF">NPIL_482971</name>
</gene>
<organism evidence="1 2">
    <name type="scientific">Nephila pilipes</name>
    <name type="common">Giant wood spider</name>
    <name type="synonym">Nephila maculata</name>
    <dbReference type="NCBI Taxonomy" id="299642"/>
    <lineage>
        <taxon>Eukaryota</taxon>
        <taxon>Metazoa</taxon>
        <taxon>Ecdysozoa</taxon>
        <taxon>Arthropoda</taxon>
        <taxon>Chelicerata</taxon>
        <taxon>Arachnida</taxon>
        <taxon>Araneae</taxon>
        <taxon>Araneomorphae</taxon>
        <taxon>Entelegynae</taxon>
        <taxon>Araneoidea</taxon>
        <taxon>Nephilidae</taxon>
        <taxon>Nephila</taxon>
    </lineage>
</organism>
<dbReference type="AlphaFoldDB" id="A0A8X6QD12"/>
<dbReference type="Proteomes" id="UP000887013">
    <property type="component" value="Unassembled WGS sequence"/>
</dbReference>
<evidence type="ECO:0000313" key="1">
    <source>
        <dbReference type="EMBL" id="GFU12024.1"/>
    </source>
</evidence>